<evidence type="ECO:0000256" key="5">
    <source>
        <dbReference type="ARBA" id="ARBA00022692"/>
    </source>
</evidence>
<evidence type="ECO:0000256" key="8">
    <source>
        <dbReference type="RuleBase" id="RU361233"/>
    </source>
</evidence>
<dbReference type="GO" id="GO:0005886">
    <property type="term" value="C:plasma membrane"/>
    <property type="evidence" value="ECO:0007669"/>
    <property type="project" value="UniProtKB-SubCell"/>
</dbReference>
<comment type="caution">
    <text evidence="8">Lacks conserved residue(s) required for the propagation of feature annotation.</text>
</comment>
<protein>
    <recommendedName>
        <fullName evidence="8">CASP-like protein</fullName>
    </recommendedName>
</protein>
<gene>
    <name evidence="10" type="ORF">KI387_036162</name>
</gene>
<feature type="transmembrane region" description="Helical" evidence="8">
    <location>
        <begin position="102"/>
        <end position="128"/>
    </location>
</feature>
<keyword evidence="7 8" id="KW-0472">Membrane</keyword>
<comment type="subunit">
    <text evidence="3 8">Homodimer and heterodimers.</text>
</comment>
<keyword evidence="4 8" id="KW-1003">Cell membrane</keyword>
<organism evidence="10 11">
    <name type="scientific">Taxus chinensis</name>
    <name type="common">Chinese yew</name>
    <name type="synonym">Taxus wallichiana var. chinensis</name>
    <dbReference type="NCBI Taxonomy" id="29808"/>
    <lineage>
        <taxon>Eukaryota</taxon>
        <taxon>Viridiplantae</taxon>
        <taxon>Streptophyta</taxon>
        <taxon>Embryophyta</taxon>
        <taxon>Tracheophyta</taxon>
        <taxon>Spermatophyta</taxon>
        <taxon>Pinopsida</taxon>
        <taxon>Pinidae</taxon>
        <taxon>Conifers II</taxon>
        <taxon>Cupressales</taxon>
        <taxon>Taxaceae</taxon>
        <taxon>Taxus</taxon>
    </lineage>
</organism>
<comment type="similarity">
    <text evidence="2 8">Belongs to the Casparian strip membrane proteins (CASP) family.</text>
</comment>
<evidence type="ECO:0000256" key="4">
    <source>
        <dbReference type="ARBA" id="ARBA00022475"/>
    </source>
</evidence>
<comment type="subcellular location">
    <subcellularLocation>
        <location evidence="1 8">Cell membrane</location>
        <topology evidence="1 8">Multi-pass membrane protein</topology>
    </subcellularLocation>
</comment>
<dbReference type="InterPro" id="IPR044173">
    <property type="entry name" value="CASPL"/>
</dbReference>
<dbReference type="NCBIfam" id="TIGR01569">
    <property type="entry name" value="A_tha_TIGR01569"/>
    <property type="match status" value="1"/>
</dbReference>
<dbReference type="InterPro" id="IPR006702">
    <property type="entry name" value="CASP_dom"/>
</dbReference>
<evidence type="ECO:0000313" key="10">
    <source>
        <dbReference type="EMBL" id="KAH9308251.1"/>
    </source>
</evidence>
<feature type="non-terminal residue" evidence="10">
    <location>
        <position position="149"/>
    </location>
</feature>
<comment type="caution">
    <text evidence="10">The sequence shown here is derived from an EMBL/GenBank/DDBJ whole genome shotgun (WGS) entry which is preliminary data.</text>
</comment>
<dbReference type="EMBL" id="JAHRHJ020000007">
    <property type="protein sequence ID" value="KAH9308251.1"/>
    <property type="molecule type" value="Genomic_DNA"/>
</dbReference>
<evidence type="ECO:0000256" key="3">
    <source>
        <dbReference type="ARBA" id="ARBA00011489"/>
    </source>
</evidence>
<evidence type="ECO:0000259" key="9">
    <source>
        <dbReference type="Pfam" id="PF04535"/>
    </source>
</evidence>
<evidence type="ECO:0000256" key="7">
    <source>
        <dbReference type="ARBA" id="ARBA00023136"/>
    </source>
</evidence>
<evidence type="ECO:0000256" key="1">
    <source>
        <dbReference type="ARBA" id="ARBA00004651"/>
    </source>
</evidence>
<dbReference type="PANTHER" id="PTHR36488">
    <property type="entry name" value="CASP-LIKE PROTEIN 1U1"/>
    <property type="match status" value="1"/>
</dbReference>
<feature type="domain" description="Casparian strip membrane protein" evidence="9">
    <location>
        <begin position="15"/>
        <end position="148"/>
    </location>
</feature>
<name>A0AA38FPV8_TAXCH</name>
<dbReference type="AlphaFoldDB" id="A0AA38FPV8"/>
<sequence>MAESGVNKIEKEKGKMAWLDVALRAIAVGATVSAAVVMGTNKQNTVISISPTLSYPVKARFNYTPSFVFFVAMNAIACGYAAVTLLSTLLVKHVLKSPRSHFHQFVVAFLDLVIVAALSAGASAATAISEVGKNGNKHSQWDKICNKVG</sequence>
<keyword evidence="11" id="KW-1185">Reference proteome</keyword>
<dbReference type="PANTHER" id="PTHR36488:SF8">
    <property type="entry name" value="CASP-LIKE PROTEIN 1U1"/>
    <property type="match status" value="1"/>
</dbReference>
<accession>A0AA38FPV8</accession>
<feature type="transmembrane region" description="Helical" evidence="8">
    <location>
        <begin position="21"/>
        <end position="40"/>
    </location>
</feature>
<feature type="transmembrane region" description="Helical" evidence="8">
    <location>
        <begin position="67"/>
        <end position="90"/>
    </location>
</feature>
<keyword evidence="5 8" id="KW-0812">Transmembrane</keyword>
<keyword evidence="6 8" id="KW-1133">Transmembrane helix</keyword>
<reference evidence="10 11" key="1">
    <citation type="journal article" date="2021" name="Nat. Plants">
        <title>The Taxus genome provides insights into paclitaxel biosynthesis.</title>
        <authorList>
            <person name="Xiong X."/>
            <person name="Gou J."/>
            <person name="Liao Q."/>
            <person name="Li Y."/>
            <person name="Zhou Q."/>
            <person name="Bi G."/>
            <person name="Li C."/>
            <person name="Du R."/>
            <person name="Wang X."/>
            <person name="Sun T."/>
            <person name="Guo L."/>
            <person name="Liang H."/>
            <person name="Lu P."/>
            <person name="Wu Y."/>
            <person name="Zhang Z."/>
            <person name="Ro D.K."/>
            <person name="Shang Y."/>
            <person name="Huang S."/>
            <person name="Yan J."/>
        </authorList>
    </citation>
    <scope>NUCLEOTIDE SEQUENCE [LARGE SCALE GENOMIC DNA]</scope>
    <source>
        <strain evidence="10">Ta-2019</strain>
    </source>
</reference>
<dbReference type="Proteomes" id="UP000824469">
    <property type="component" value="Unassembled WGS sequence"/>
</dbReference>
<dbReference type="Pfam" id="PF04535">
    <property type="entry name" value="CASP_dom"/>
    <property type="match status" value="1"/>
</dbReference>
<evidence type="ECO:0000256" key="6">
    <source>
        <dbReference type="ARBA" id="ARBA00022989"/>
    </source>
</evidence>
<evidence type="ECO:0000256" key="2">
    <source>
        <dbReference type="ARBA" id="ARBA00007651"/>
    </source>
</evidence>
<evidence type="ECO:0000313" key="11">
    <source>
        <dbReference type="Proteomes" id="UP000824469"/>
    </source>
</evidence>
<dbReference type="InterPro" id="IPR006459">
    <property type="entry name" value="CASP/CASPL"/>
</dbReference>
<proteinExistence type="inferred from homology"/>